<dbReference type="Proteomes" id="UP001163046">
    <property type="component" value="Unassembled WGS sequence"/>
</dbReference>
<dbReference type="Gene3D" id="3.40.50.1110">
    <property type="entry name" value="SGNH hydrolase"/>
    <property type="match status" value="1"/>
</dbReference>
<evidence type="ECO:0000313" key="4">
    <source>
        <dbReference type="EMBL" id="KAJ7361794.1"/>
    </source>
</evidence>
<comment type="function">
    <text evidence="1">Probable lipase.</text>
</comment>
<name>A0A9X0CMW6_9CNID</name>
<evidence type="ECO:0000256" key="1">
    <source>
        <dbReference type="ARBA" id="ARBA00024673"/>
    </source>
</evidence>
<dbReference type="PANTHER" id="PTHR14209">
    <property type="entry name" value="ISOAMYL ACETATE-HYDROLYZING ESTERASE 1"/>
    <property type="match status" value="1"/>
</dbReference>
<gene>
    <name evidence="4" type="primary">IAH1_2</name>
    <name evidence="4" type="ORF">OS493_014435</name>
</gene>
<accession>A0A9X0CMW6</accession>
<evidence type="ECO:0000256" key="2">
    <source>
        <dbReference type="ARBA" id="ARBA00025755"/>
    </source>
</evidence>
<reference evidence="4" key="1">
    <citation type="submission" date="2023-01" db="EMBL/GenBank/DDBJ databases">
        <title>Genome assembly of the deep-sea coral Lophelia pertusa.</title>
        <authorList>
            <person name="Herrera S."/>
            <person name="Cordes E."/>
        </authorList>
    </citation>
    <scope>NUCLEOTIDE SEQUENCE</scope>
    <source>
        <strain evidence="4">USNM1676648</strain>
        <tissue evidence="4">Polyp</tissue>
    </source>
</reference>
<protein>
    <recommendedName>
        <fullName evidence="3">Isoamyl acetate-hydrolyzing esterase 1 homolog</fullName>
    </recommendedName>
</protein>
<dbReference type="OrthoDB" id="671439at2759"/>
<dbReference type="AlphaFoldDB" id="A0A9X0CMW6"/>
<dbReference type="PANTHER" id="PTHR14209:SF19">
    <property type="entry name" value="ISOAMYL ACETATE-HYDROLYZING ESTERASE 1 HOMOLOG"/>
    <property type="match status" value="1"/>
</dbReference>
<dbReference type="InterPro" id="IPR045136">
    <property type="entry name" value="Iah1-like"/>
</dbReference>
<comment type="caution">
    <text evidence="4">The sequence shown here is derived from an EMBL/GenBank/DDBJ whole genome shotgun (WGS) entry which is preliminary data.</text>
</comment>
<sequence length="125" mass="14029">MNDGIAASQLVLLTPPAISEVIYTKFCGEMERAMCLSDERVKCFAARCADLGKTLGVDVVDLYTLFHEQPNWESFLSDGLHLSKEGNRFVASQVIPLLETKLAHLPEIFPDWKDVDPKHPEKDLL</sequence>
<comment type="similarity">
    <text evidence="2">Belongs to the 'GDSL' lipolytic enzyme family. IAH1 subfamily.</text>
</comment>
<evidence type="ECO:0000256" key="3">
    <source>
        <dbReference type="ARBA" id="ARBA00026152"/>
    </source>
</evidence>
<dbReference type="EMBL" id="MU827308">
    <property type="protein sequence ID" value="KAJ7361794.1"/>
    <property type="molecule type" value="Genomic_DNA"/>
</dbReference>
<evidence type="ECO:0000313" key="5">
    <source>
        <dbReference type="Proteomes" id="UP001163046"/>
    </source>
</evidence>
<dbReference type="InterPro" id="IPR001087">
    <property type="entry name" value="GDSL"/>
</dbReference>
<dbReference type="GO" id="GO:0016788">
    <property type="term" value="F:hydrolase activity, acting on ester bonds"/>
    <property type="evidence" value="ECO:0007669"/>
    <property type="project" value="InterPro"/>
</dbReference>
<dbReference type="SUPFAM" id="SSF52266">
    <property type="entry name" value="SGNH hydrolase"/>
    <property type="match status" value="1"/>
</dbReference>
<dbReference type="InterPro" id="IPR036514">
    <property type="entry name" value="SGNH_hydro_sf"/>
</dbReference>
<organism evidence="4 5">
    <name type="scientific">Desmophyllum pertusum</name>
    <dbReference type="NCBI Taxonomy" id="174260"/>
    <lineage>
        <taxon>Eukaryota</taxon>
        <taxon>Metazoa</taxon>
        <taxon>Cnidaria</taxon>
        <taxon>Anthozoa</taxon>
        <taxon>Hexacorallia</taxon>
        <taxon>Scleractinia</taxon>
        <taxon>Caryophylliina</taxon>
        <taxon>Caryophylliidae</taxon>
        <taxon>Desmophyllum</taxon>
    </lineage>
</organism>
<dbReference type="Pfam" id="PF00657">
    <property type="entry name" value="Lipase_GDSL"/>
    <property type="match status" value="1"/>
</dbReference>
<keyword evidence="5" id="KW-1185">Reference proteome</keyword>
<proteinExistence type="inferred from homology"/>